<protein>
    <recommendedName>
        <fullName evidence="10">Methylcrotonoyl-CoA carboxylase subunit alpha, mitochondrial</fullName>
    </recommendedName>
</protein>
<reference evidence="8 9" key="1">
    <citation type="journal article" date="2022" name="Gigascience">
        <title>A chromosome-level genome assembly and annotation of the desert horned lizard, Phrynosoma platyrhinos, provides insight into chromosomal rearrangements among reptiles.</title>
        <authorList>
            <person name="Koochekian N."/>
            <person name="Ascanio A."/>
            <person name="Farleigh K."/>
            <person name="Card D.C."/>
            <person name="Schield D.R."/>
            <person name="Castoe T.A."/>
            <person name="Jezkova T."/>
        </authorList>
    </citation>
    <scope>NUCLEOTIDE SEQUENCE [LARGE SCALE GENOMIC DNA]</scope>
    <source>
        <strain evidence="8">NK-2021</strain>
    </source>
</reference>
<evidence type="ECO:0000256" key="5">
    <source>
        <dbReference type="PROSITE-ProRule" id="PRU00409"/>
    </source>
</evidence>
<dbReference type="InterPro" id="IPR005479">
    <property type="entry name" value="CPAse_ATP-bd"/>
</dbReference>
<dbReference type="InterPro" id="IPR005482">
    <property type="entry name" value="Biotin_COase_C"/>
</dbReference>
<dbReference type="PROSITE" id="PS00867">
    <property type="entry name" value="CPSASE_2"/>
    <property type="match status" value="1"/>
</dbReference>
<proteinExistence type="predicted"/>
<organism evidence="8 9">
    <name type="scientific">Phrynosoma platyrhinos</name>
    <name type="common">Desert horned lizard</name>
    <dbReference type="NCBI Taxonomy" id="52577"/>
    <lineage>
        <taxon>Eukaryota</taxon>
        <taxon>Metazoa</taxon>
        <taxon>Chordata</taxon>
        <taxon>Craniata</taxon>
        <taxon>Vertebrata</taxon>
        <taxon>Euteleostomi</taxon>
        <taxon>Lepidosauria</taxon>
        <taxon>Squamata</taxon>
        <taxon>Bifurcata</taxon>
        <taxon>Unidentata</taxon>
        <taxon>Episquamata</taxon>
        <taxon>Toxicofera</taxon>
        <taxon>Iguania</taxon>
        <taxon>Phrynosomatidae</taxon>
        <taxon>Phrynosomatinae</taxon>
        <taxon>Phrynosoma</taxon>
    </lineage>
</organism>
<sequence length="416" mass="46009">MKEPNRDHVKTNSTKHVEVQVFGDQHGNAVYLFERDCSVQRRHQKIIEEAPGPGITPEVRQKLGEAAVKAAKAVNYVGAGTVEFIMDSKHNFYFMEMNTRLQVEHPVTEMITGTDLVEWQLKIAAGEKIPLTQEEILLKGHAFEARIYAEDPNNNFMPGAGPLLHLSTPPSENCVRIETGIVGLSTNVDFLLNLSGHPEFEAGNVHTNFIPQHYDELFPSKGAISKVSLCQAALGLILREKMMTDTFRLQSEDKFSPFASSSGRRINIPYVRNVTLQDDVNMTITYNHDGSYDMQIQDQSFHVSGCVSSDGDSDYIRCSVNGVVCKSKLVIFDDAIHLFSQEGSERIGLPVPKYLSGVSAVGDQGGAIAPMTGTIEKHTIRAPKSGIIKKIHYQEGSQASRHAPLVELVEEESESK</sequence>
<dbReference type="Gene3D" id="3.30.700.40">
    <property type="match status" value="1"/>
</dbReference>
<dbReference type="PROSITE" id="PS50975">
    <property type="entry name" value="ATP_GRASP"/>
    <property type="match status" value="1"/>
</dbReference>
<dbReference type="PANTHER" id="PTHR18866">
    <property type="entry name" value="CARBOXYLASE:PYRUVATE/ACETYL-COA/PROPIONYL-COA CARBOXYLASE"/>
    <property type="match status" value="1"/>
</dbReference>
<accession>A0ABQ7T4H1</accession>
<keyword evidence="2 5" id="KW-0547">Nucleotide-binding</keyword>
<keyword evidence="9" id="KW-1185">Reference proteome</keyword>
<evidence type="ECO:0000256" key="3">
    <source>
        <dbReference type="ARBA" id="ARBA00022840"/>
    </source>
</evidence>
<keyword evidence="3 5" id="KW-0067">ATP-binding</keyword>
<evidence type="ECO:0000256" key="4">
    <source>
        <dbReference type="ARBA" id="ARBA00023267"/>
    </source>
</evidence>
<dbReference type="InterPro" id="IPR011764">
    <property type="entry name" value="Biotin_carboxylation_dom"/>
</dbReference>
<evidence type="ECO:0000313" key="9">
    <source>
        <dbReference type="Proteomes" id="UP000826234"/>
    </source>
</evidence>
<feature type="domain" description="ATP-grasp" evidence="6">
    <location>
        <begin position="55"/>
        <end position="125"/>
    </location>
</feature>
<evidence type="ECO:0000256" key="2">
    <source>
        <dbReference type="ARBA" id="ARBA00022741"/>
    </source>
</evidence>
<dbReference type="InterPro" id="IPR011761">
    <property type="entry name" value="ATP-grasp"/>
</dbReference>
<dbReference type="PANTHER" id="PTHR18866:SF33">
    <property type="entry name" value="METHYLCROTONOYL-COA CARBOXYLASE SUBUNIT ALPHA, MITOCHONDRIAL-RELATED"/>
    <property type="match status" value="1"/>
</dbReference>
<dbReference type="Proteomes" id="UP000826234">
    <property type="component" value="Unassembled WGS sequence"/>
</dbReference>
<evidence type="ECO:0000259" key="6">
    <source>
        <dbReference type="PROSITE" id="PS50975"/>
    </source>
</evidence>
<comment type="caution">
    <text evidence="8">The sequence shown here is derived from an EMBL/GenBank/DDBJ whole genome shotgun (WGS) entry which is preliminary data.</text>
</comment>
<dbReference type="PROSITE" id="PS50979">
    <property type="entry name" value="BC"/>
    <property type="match status" value="1"/>
</dbReference>
<dbReference type="SUPFAM" id="SSF51246">
    <property type="entry name" value="Rudiment single hybrid motif"/>
    <property type="match status" value="1"/>
</dbReference>
<name>A0ABQ7T4H1_PHRPL</name>
<keyword evidence="4" id="KW-0092">Biotin</keyword>
<gene>
    <name evidence="8" type="ORF">JD844_007692</name>
</gene>
<feature type="domain" description="Biotin carboxylation" evidence="7">
    <location>
        <begin position="1"/>
        <end position="263"/>
    </location>
</feature>
<dbReference type="SMART" id="SM00878">
    <property type="entry name" value="Biotin_carb_C"/>
    <property type="match status" value="1"/>
</dbReference>
<dbReference type="SUPFAM" id="SSF56059">
    <property type="entry name" value="Glutathione synthetase ATP-binding domain-like"/>
    <property type="match status" value="1"/>
</dbReference>
<evidence type="ECO:0000256" key="1">
    <source>
        <dbReference type="ARBA" id="ARBA00022598"/>
    </source>
</evidence>
<dbReference type="EMBL" id="JAIPUX010001880">
    <property type="protein sequence ID" value="KAH0624188.1"/>
    <property type="molecule type" value="Genomic_DNA"/>
</dbReference>
<dbReference type="InterPro" id="IPR011054">
    <property type="entry name" value="Rudment_hybrid_motif"/>
</dbReference>
<dbReference type="Gene3D" id="3.30.470.20">
    <property type="entry name" value="ATP-grasp fold, B domain"/>
    <property type="match status" value="2"/>
</dbReference>
<evidence type="ECO:0000313" key="8">
    <source>
        <dbReference type="EMBL" id="KAH0624188.1"/>
    </source>
</evidence>
<dbReference type="InterPro" id="IPR050856">
    <property type="entry name" value="Biotin_carboxylase_complex"/>
</dbReference>
<dbReference type="Gene3D" id="2.40.50.100">
    <property type="match status" value="1"/>
</dbReference>
<evidence type="ECO:0008006" key="10">
    <source>
        <dbReference type="Google" id="ProtNLM"/>
    </source>
</evidence>
<evidence type="ECO:0000259" key="7">
    <source>
        <dbReference type="PROSITE" id="PS50979"/>
    </source>
</evidence>
<keyword evidence="1" id="KW-0436">Ligase</keyword>
<dbReference type="Pfam" id="PF02786">
    <property type="entry name" value="CPSase_L_D2"/>
    <property type="match status" value="1"/>
</dbReference>